<evidence type="ECO:0000313" key="6">
    <source>
        <dbReference type="EMBL" id="EFU73211.1"/>
    </source>
</evidence>
<organism evidence="6 7">
    <name type="scientific">Enterococcus italicus (strain DSM 15952 / CCUG 50447 / LMG 22039 / TP 1.5)</name>
    <dbReference type="NCBI Taxonomy" id="888064"/>
    <lineage>
        <taxon>Bacteria</taxon>
        <taxon>Bacillati</taxon>
        <taxon>Bacillota</taxon>
        <taxon>Bacilli</taxon>
        <taxon>Lactobacillales</taxon>
        <taxon>Enterococcaceae</taxon>
        <taxon>Enterococcus</taxon>
    </lineage>
</organism>
<name>E6LHV1_ENTI1</name>
<reference evidence="6 7" key="1">
    <citation type="submission" date="2010-12" db="EMBL/GenBank/DDBJ databases">
        <authorList>
            <person name="Muzny D."/>
            <person name="Qin X."/>
            <person name="Deng J."/>
            <person name="Jiang H."/>
            <person name="Liu Y."/>
            <person name="Qu J."/>
            <person name="Song X.-Z."/>
            <person name="Zhang L."/>
            <person name="Thornton R."/>
            <person name="Coyle M."/>
            <person name="Francisco L."/>
            <person name="Jackson L."/>
            <person name="Javaid M."/>
            <person name="Korchina V."/>
            <person name="Kovar C."/>
            <person name="Mata R."/>
            <person name="Mathew T."/>
            <person name="Ngo R."/>
            <person name="Nguyen L."/>
            <person name="Nguyen N."/>
            <person name="Okwuonu G."/>
            <person name="Ongeri F."/>
            <person name="Pham C."/>
            <person name="Simmons D."/>
            <person name="Wilczek-Boney K."/>
            <person name="Hale W."/>
            <person name="Jakkamsetti A."/>
            <person name="Pham P."/>
            <person name="Ruth R."/>
            <person name="San Lucas F."/>
            <person name="Warren J."/>
            <person name="Zhang J."/>
            <person name="Zhao Z."/>
            <person name="Zhou C."/>
            <person name="Zhu D."/>
            <person name="Lee S."/>
            <person name="Bess C."/>
            <person name="Blankenburg K."/>
            <person name="Forbes L."/>
            <person name="Fu Q."/>
            <person name="Gubbala S."/>
            <person name="Hirani K."/>
            <person name="Jayaseelan J.C."/>
            <person name="Lara F."/>
            <person name="Munidasa M."/>
            <person name="Palculict T."/>
            <person name="Patil S."/>
            <person name="Pu L.-L."/>
            <person name="Saada N."/>
            <person name="Tang L."/>
            <person name="Weissenberger G."/>
            <person name="Zhu Y."/>
            <person name="Hemphill L."/>
            <person name="Shang Y."/>
            <person name="Youmans B."/>
            <person name="Ayvaz T."/>
            <person name="Ross M."/>
            <person name="Santibanez J."/>
            <person name="Aqrawi P."/>
            <person name="Gross S."/>
            <person name="Joshi V."/>
            <person name="Fowler G."/>
            <person name="Nazareth L."/>
            <person name="Reid J."/>
            <person name="Worley K."/>
            <person name="Petrosino J."/>
            <person name="Highlander S."/>
            <person name="Gibbs R."/>
        </authorList>
    </citation>
    <scope>NUCLEOTIDE SEQUENCE [LARGE SCALE GENOMIC DNA]</scope>
    <source>
        <strain evidence="7">DSM 15952 / CCUG 50447 / LMG 22039 / TP 1.5</strain>
    </source>
</reference>
<accession>E6LHV1</accession>
<dbReference type="eggNOG" id="COG5551">
    <property type="taxonomic scope" value="Bacteria"/>
</dbReference>
<dbReference type="EMBL" id="AEPV01000074">
    <property type="protein sequence ID" value="EFU73211.1"/>
    <property type="molecule type" value="Genomic_DNA"/>
</dbReference>
<dbReference type="Gene3D" id="3.30.70.1900">
    <property type="match status" value="1"/>
</dbReference>
<keyword evidence="4" id="KW-0051">Antiviral defense</keyword>
<keyword evidence="2" id="KW-0255">Endonuclease</keyword>
<dbReference type="CDD" id="cd21141">
    <property type="entry name" value="Cas6_III-like"/>
    <property type="match status" value="1"/>
</dbReference>
<sequence>MISKILVNIGLPDEIKTANIGSLLHGCLMEWLPEETVSFLHQYSTYSPLKQRLLLNDKKVQWEIVVFNDILFNQIEQTLTLRKSFRLHYNQKEITIEKIEIQQLAIEELVKKYFSMQEVPRYARLNIQSPTSFKSNGQYDIFPDLKKIFRSIMRNTDTFFPEYRLFDGDTLEYLVSKTKIVNYQLRSTKFHLEGIKIPSFQGNFTVQLNGPLPVKQLSYFLLTFGQWTGIGVKTSLGMGKYFLE</sequence>
<dbReference type="InterPro" id="IPR019267">
    <property type="entry name" value="CRISPR-assoc_Cas6_C"/>
</dbReference>
<dbReference type="AlphaFoldDB" id="E6LHV1"/>
<proteinExistence type="predicted"/>
<dbReference type="GO" id="GO:0004519">
    <property type="term" value="F:endonuclease activity"/>
    <property type="evidence" value="ECO:0007669"/>
    <property type="project" value="UniProtKB-KW"/>
</dbReference>
<dbReference type="NCBIfam" id="TIGR01877">
    <property type="entry name" value="cas_cas6"/>
    <property type="match status" value="1"/>
</dbReference>
<evidence type="ECO:0000256" key="3">
    <source>
        <dbReference type="ARBA" id="ARBA00022801"/>
    </source>
</evidence>
<dbReference type="STRING" id="888064.HMPREF9088_1941"/>
<protein>
    <submittedName>
        <fullName evidence="6">CRISPR-associated endoribonuclease Cas6</fullName>
        <ecNumber evidence="6">3.1.-.-</ecNumber>
    </submittedName>
</protein>
<evidence type="ECO:0000313" key="7">
    <source>
        <dbReference type="Proteomes" id="UP000010296"/>
    </source>
</evidence>
<dbReference type="RefSeq" id="WP_007208952.1">
    <property type="nucleotide sequence ID" value="NZ_GL622241.1"/>
</dbReference>
<evidence type="ECO:0000256" key="2">
    <source>
        <dbReference type="ARBA" id="ARBA00022759"/>
    </source>
</evidence>
<dbReference type="Proteomes" id="UP000010296">
    <property type="component" value="Unassembled WGS sequence"/>
</dbReference>
<dbReference type="EC" id="3.1.-.-" evidence="6"/>
<keyword evidence="7" id="KW-1185">Reference proteome</keyword>
<gene>
    <name evidence="6" type="primary">cas6</name>
    <name evidence="6" type="ORF">HMPREF9088_1941</name>
</gene>
<dbReference type="HOGENOM" id="CLU_063836_2_0_9"/>
<keyword evidence="3 6" id="KW-0378">Hydrolase</keyword>
<dbReference type="GO" id="GO:0051607">
    <property type="term" value="P:defense response to virus"/>
    <property type="evidence" value="ECO:0007669"/>
    <property type="project" value="UniProtKB-KW"/>
</dbReference>
<evidence type="ECO:0000259" key="5">
    <source>
        <dbReference type="Pfam" id="PF10040"/>
    </source>
</evidence>
<dbReference type="GO" id="GO:0016788">
    <property type="term" value="F:hydrolase activity, acting on ester bonds"/>
    <property type="evidence" value="ECO:0007669"/>
    <property type="project" value="InterPro"/>
</dbReference>
<comment type="caution">
    <text evidence="6">The sequence shown here is derived from an EMBL/GenBank/DDBJ whole genome shotgun (WGS) entry which is preliminary data.</text>
</comment>
<dbReference type="InterPro" id="IPR010156">
    <property type="entry name" value="CRISPR-assoc_prot_Cas6"/>
</dbReference>
<evidence type="ECO:0000256" key="1">
    <source>
        <dbReference type="ARBA" id="ARBA00022722"/>
    </source>
</evidence>
<feature type="domain" description="CRISPR-associated protein Cas6 C-terminal" evidence="5">
    <location>
        <begin position="125"/>
        <end position="241"/>
    </location>
</feature>
<keyword evidence="1" id="KW-0540">Nuclease</keyword>
<evidence type="ECO:0000256" key="4">
    <source>
        <dbReference type="ARBA" id="ARBA00023118"/>
    </source>
</evidence>
<dbReference type="Pfam" id="PF10040">
    <property type="entry name" value="CRISPR_Cas6"/>
    <property type="match status" value="1"/>
</dbReference>